<protein>
    <submittedName>
        <fullName evidence="2">Uncharacterized protein YukE</fullName>
    </submittedName>
</protein>
<gene>
    <name evidence="2" type="ORF">HNR67_005199</name>
</gene>
<dbReference type="InterPro" id="IPR028946">
    <property type="entry name" value="Ntox44"/>
</dbReference>
<organism evidence="2 3">
    <name type="scientific">Crossiella cryophila</name>
    <dbReference type="NCBI Taxonomy" id="43355"/>
    <lineage>
        <taxon>Bacteria</taxon>
        <taxon>Bacillati</taxon>
        <taxon>Actinomycetota</taxon>
        <taxon>Actinomycetes</taxon>
        <taxon>Pseudonocardiales</taxon>
        <taxon>Pseudonocardiaceae</taxon>
        <taxon>Crossiella</taxon>
    </lineage>
</organism>
<accession>A0A7W7CFW8</accession>
<dbReference type="Gene3D" id="1.10.287.1060">
    <property type="entry name" value="ESAT-6-like"/>
    <property type="match status" value="1"/>
</dbReference>
<name>A0A7W7CFW8_9PSEU</name>
<dbReference type="InterPro" id="IPR036689">
    <property type="entry name" value="ESAT-6-like_sf"/>
</dbReference>
<dbReference type="SUPFAM" id="SSF140453">
    <property type="entry name" value="EsxAB dimer-like"/>
    <property type="match status" value="1"/>
</dbReference>
<comment type="caution">
    <text evidence="2">The sequence shown here is derived from an EMBL/GenBank/DDBJ whole genome shotgun (WGS) entry which is preliminary data.</text>
</comment>
<evidence type="ECO:0000313" key="3">
    <source>
        <dbReference type="Proteomes" id="UP000533598"/>
    </source>
</evidence>
<proteinExistence type="predicted"/>
<feature type="domain" description="Bacterial toxin 44" evidence="1">
    <location>
        <begin position="243"/>
        <end position="335"/>
    </location>
</feature>
<reference evidence="2 3" key="1">
    <citation type="submission" date="2020-08" db="EMBL/GenBank/DDBJ databases">
        <title>Sequencing the genomes of 1000 actinobacteria strains.</title>
        <authorList>
            <person name="Klenk H.-P."/>
        </authorList>
    </citation>
    <scope>NUCLEOTIDE SEQUENCE [LARGE SCALE GENOMIC DNA]</scope>
    <source>
        <strain evidence="2 3">DSM 44230</strain>
    </source>
</reference>
<sequence>MTTQLGSPVSAVLSGYAAALRQFQVVVTGNPAALEAEATRLLGLADRLNTVAAATLEAARKANSGWRGPAYAAFLALVERWSVALRLGPEQELRQQADRLRSAATALRKARTAMDKVVADFTERGRNVERLSVSAAIHGGDYRPYLVHANAMGEVAVLAARKIVAQLGAELTGLFPHNGPASAASLRTPFQRLVDYIGNEMSYNGRSQTTAGLHRLNNPGWGALLEPLDSARNKAHALGLFTWLVRPGGPWDHKGEIRQMMGMNRQTGFLTAVDGTNLQIRHDFWSNLHYGYVGTAAGFNSFELHQGANAADLASGHWTDPADQYAVEMGIQLFRQVPPDQLTPDLIRQYITDPTRMNELRQRGSVTP</sequence>
<dbReference type="Pfam" id="PF15607">
    <property type="entry name" value="Ntox44"/>
    <property type="match status" value="1"/>
</dbReference>
<dbReference type="AlphaFoldDB" id="A0A7W7CFW8"/>
<dbReference type="RefSeq" id="WP_185004872.1">
    <property type="nucleotide sequence ID" value="NZ_BAAAUI010000048.1"/>
</dbReference>
<dbReference type="Proteomes" id="UP000533598">
    <property type="component" value="Unassembled WGS sequence"/>
</dbReference>
<evidence type="ECO:0000259" key="1">
    <source>
        <dbReference type="Pfam" id="PF15607"/>
    </source>
</evidence>
<dbReference type="EMBL" id="JACHMH010000001">
    <property type="protein sequence ID" value="MBB4679081.1"/>
    <property type="molecule type" value="Genomic_DNA"/>
</dbReference>
<evidence type="ECO:0000313" key="2">
    <source>
        <dbReference type="EMBL" id="MBB4679081.1"/>
    </source>
</evidence>
<keyword evidence="3" id="KW-1185">Reference proteome</keyword>